<keyword evidence="9" id="KW-1185">Reference proteome</keyword>
<keyword evidence="6" id="KW-0969">Cilium</keyword>
<protein>
    <recommendedName>
        <fullName evidence="2">Basal-body rod modification protein FlgD</fullName>
    </recommendedName>
</protein>
<reference evidence="7 9" key="2">
    <citation type="submission" date="2016-08" db="EMBL/GenBank/DDBJ databases">
        <authorList>
            <person name="Varghese N."/>
            <person name="Submissions Spin"/>
        </authorList>
    </citation>
    <scope>NUCLEOTIDE SEQUENCE [LARGE SCALE GENOMIC DNA]</scope>
    <source>
        <strain evidence="7 9">HL-109</strain>
    </source>
</reference>
<accession>A0A0P8A164</accession>
<proteinExistence type="inferred from homology"/>
<feature type="region of interest" description="Disordered" evidence="5">
    <location>
        <begin position="1"/>
        <end position="26"/>
    </location>
</feature>
<evidence type="ECO:0000313" key="6">
    <source>
        <dbReference type="EMBL" id="KPQ08896.1"/>
    </source>
</evidence>
<dbReference type="EMBL" id="FMBM01000001">
    <property type="protein sequence ID" value="SCC79114.1"/>
    <property type="molecule type" value="Genomic_DNA"/>
</dbReference>
<gene>
    <name evidence="6" type="primary">flgD-2</name>
    <name evidence="7" type="ORF">GA0071312_0686</name>
    <name evidence="6" type="ORF">HLUCCO17_16830</name>
</gene>
<keyword evidence="6" id="KW-0282">Flagellum</keyword>
<evidence type="ECO:0000256" key="2">
    <source>
        <dbReference type="ARBA" id="ARBA00016013"/>
    </source>
</evidence>
<comment type="caution">
    <text evidence="6">The sequence shown here is derived from an EMBL/GenBank/DDBJ whole genome shotgun (WGS) entry which is preliminary data.</text>
</comment>
<comment type="function">
    <text evidence="4">Required for flagellar hook formation. May act as a scaffolding protein.</text>
</comment>
<organism evidence="6 8">
    <name type="scientific">Saliniramus fredricksonii</name>
    <dbReference type="NCBI Taxonomy" id="1653334"/>
    <lineage>
        <taxon>Bacteria</taxon>
        <taxon>Pseudomonadati</taxon>
        <taxon>Pseudomonadota</taxon>
        <taxon>Alphaproteobacteria</taxon>
        <taxon>Hyphomicrobiales</taxon>
        <taxon>Salinarimonadaceae</taxon>
        <taxon>Saliniramus</taxon>
    </lineage>
</organism>
<evidence type="ECO:0000256" key="1">
    <source>
        <dbReference type="ARBA" id="ARBA00010577"/>
    </source>
</evidence>
<evidence type="ECO:0000256" key="4">
    <source>
        <dbReference type="ARBA" id="ARBA00024746"/>
    </source>
</evidence>
<dbReference type="NCBIfam" id="NF004670">
    <property type="entry name" value="PRK06009.1"/>
    <property type="match status" value="1"/>
</dbReference>
<dbReference type="RefSeq" id="WP_074443609.1">
    <property type="nucleotide sequence ID" value="NZ_FMBM01000001.1"/>
</dbReference>
<evidence type="ECO:0000256" key="5">
    <source>
        <dbReference type="SAM" id="MobiDB-lite"/>
    </source>
</evidence>
<sequence>MMVNPTQAPPGGAESQTGAGQVQERSTDMDYDAFLRLLIAEMKHQDPLDPTDASEYVSQFASFSVVEQAIQTNRKLDDLLAGLSLSQSGGLIGRHVTSGDGSVSGEIESVRLTDQGPHATLSDGRSLLVGPGVTITGAPS</sequence>
<keyword evidence="6" id="KW-0966">Cell projection</keyword>
<comment type="similarity">
    <text evidence="1">Belongs to the FlgD family.</text>
</comment>
<dbReference type="InterPro" id="IPR005648">
    <property type="entry name" value="FlgD"/>
</dbReference>
<evidence type="ECO:0000313" key="7">
    <source>
        <dbReference type="EMBL" id="SCC79114.1"/>
    </source>
</evidence>
<evidence type="ECO:0000256" key="3">
    <source>
        <dbReference type="ARBA" id="ARBA00022795"/>
    </source>
</evidence>
<dbReference type="Proteomes" id="UP000182800">
    <property type="component" value="Unassembled WGS sequence"/>
</dbReference>
<evidence type="ECO:0000313" key="9">
    <source>
        <dbReference type="Proteomes" id="UP000182800"/>
    </source>
</evidence>
<dbReference type="GO" id="GO:0044781">
    <property type="term" value="P:bacterial-type flagellum organization"/>
    <property type="evidence" value="ECO:0007669"/>
    <property type="project" value="UniProtKB-KW"/>
</dbReference>
<feature type="region of interest" description="Disordered" evidence="5">
    <location>
        <begin position="94"/>
        <end position="123"/>
    </location>
</feature>
<dbReference type="Proteomes" id="UP000050497">
    <property type="component" value="Unassembled WGS sequence"/>
</dbReference>
<dbReference type="AlphaFoldDB" id="A0A0P8A164"/>
<feature type="compositionally biased region" description="Polar residues" evidence="5">
    <location>
        <begin position="14"/>
        <end position="24"/>
    </location>
</feature>
<keyword evidence="3" id="KW-1005">Bacterial flagellum biogenesis</keyword>
<name>A0A0P8A164_9HYPH</name>
<reference evidence="6 8" key="1">
    <citation type="submission" date="2015-09" db="EMBL/GenBank/DDBJ databases">
        <title>Identification and resolution of microdiversity through metagenomic sequencing of parallel consortia.</title>
        <authorList>
            <person name="Nelson W.C."/>
            <person name="Romine M.F."/>
            <person name="Lindemann S.R."/>
        </authorList>
    </citation>
    <scope>NUCLEOTIDE SEQUENCE [LARGE SCALE GENOMIC DNA]</scope>
    <source>
        <strain evidence="6">HL-109</strain>
    </source>
</reference>
<dbReference type="EMBL" id="LJSX01000039">
    <property type="protein sequence ID" value="KPQ08896.1"/>
    <property type="molecule type" value="Genomic_DNA"/>
</dbReference>
<evidence type="ECO:0000313" key="8">
    <source>
        <dbReference type="Proteomes" id="UP000050497"/>
    </source>
</evidence>
<dbReference type="STRING" id="1653334.GA0071312_0686"/>
<dbReference type="Pfam" id="PF03963">
    <property type="entry name" value="FlgD"/>
    <property type="match status" value="1"/>
</dbReference>